<dbReference type="Gene3D" id="2.160.20.10">
    <property type="entry name" value="Single-stranded right-handed beta-helix, Pectin lyase-like"/>
    <property type="match status" value="1"/>
</dbReference>
<gene>
    <name evidence="2" type="ORF">AB2L28_01565</name>
</gene>
<evidence type="ECO:0000259" key="1">
    <source>
        <dbReference type="Pfam" id="PF13229"/>
    </source>
</evidence>
<dbReference type="GO" id="GO:0016787">
    <property type="term" value="F:hydrolase activity"/>
    <property type="evidence" value="ECO:0007669"/>
    <property type="project" value="UniProtKB-KW"/>
</dbReference>
<keyword evidence="2" id="KW-0378">Hydrolase</keyword>
<evidence type="ECO:0000313" key="3">
    <source>
        <dbReference type="Proteomes" id="UP001566476"/>
    </source>
</evidence>
<protein>
    <submittedName>
        <fullName evidence="2">Glycosyl hydrolase family 28-related protein</fullName>
    </submittedName>
</protein>
<reference evidence="2 3" key="1">
    <citation type="submission" date="2024-07" db="EMBL/GenBank/DDBJ databases">
        <authorList>
            <person name="Thanompreechachai J."/>
            <person name="Duangmal K."/>
        </authorList>
    </citation>
    <scope>NUCLEOTIDE SEQUENCE [LARGE SCALE GENOMIC DNA]</scope>
    <source>
        <strain evidence="2 3">TBRC 1896</strain>
    </source>
</reference>
<organism evidence="2 3">
    <name type="scientific">Kineococcus mangrovi</name>
    <dbReference type="NCBI Taxonomy" id="1660183"/>
    <lineage>
        <taxon>Bacteria</taxon>
        <taxon>Bacillati</taxon>
        <taxon>Actinomycetota</taxon>
        <taxon>Actinomycetes</taxon>
        <taxon>Kineosporiales</taxon>
        <taxon>Kineosporiaceae</taxon>
        <taxon>Kineococcus</taxon>
    </lineage>
</organism>
<feature type="domain" description="Right handed beta helix" evidence="1">
    <location>
        <begin position="104"/>
        <end position="232"/>
    </location>
</feature>
<keyword evidence="3" id="KW-1185">Reference proteome</keyword>
<dbReference type="SUPFAM" id="SSF51126">
    <property type="entry name" value="Pectin lyase-like"/>
    <property type="match status" value="1"/>
</dbReference>
<dbReference type="Proteomes" id="UP001566476">
    <property type="component" value="Unassembled WGS sequence"/>
</dbReference>
<evidence type="ECO:0000313" key="2">
    <source>
        <dbReference type="EMBL" id="MEZ0490923.1"/>
    </source>
</evidence>
<dbReference type="EMBL" id="JBGGTQ010000001">
    <property type="protein sequence ID" value="MEZ0490923.1"/>
    <property type="molecule type" value="Genomic_DNA"/>
</dbReference>
<dbReference type="InterPro" id="IPR012334">
    <property type="entry name" value="Pectin_lyas_fold"/>
</dbReference>
<dbReference type="InterPro" id="IPR039448">
    <property type="entry name" value="Beta_helix"/>
</dbReference>
<proteinExistence type="predicted"/>
<comment type="caution">
    <text evidence="2">The sequence shown here is derived from an EMBL/GenBank/DDBJ whole genome shotgun (WGS) entry which is preliminary data.</text>
</comment>
<dbReference type="InterPro" id="IPR011050">
    <property type="entry name" value="Pectin_lyase_fold/virulence"/>
</dbReference>
<name>A0ABV4HWX6_9ACTN</name>
<sequence length="306" mass="31733">MQAAIEVAHAGGGGVVRLSRGTYLTEAPIRLRSGVALRGDGSGTVLKAGPDFLSRTGPHGGHPLLTTEGADDVTIAALTADHSGDALDADVPGRLVEYLVDGRHSENLLLEEVTTCNPFTYSIAIVGSSRFSVRGCRTSVSTSGRYTQLDGIHVLGSRYGEVIGNDVDQGGGDDGDDGLVAHTITQPCHDVVFRDNRVRGGRHGSAMQLAVGGATLHDVVVRNNFFYDSPRGLRSGQWSAGGMLRRVIVGGDAAGGNAFWNNGGAAVDFAEVPTEDVVVSHNTSVASGEFLGRTGTLLRANSVAGV</sequence>
<dbReference type="RefSeq" id="WP_370716959.1">
    <property type="nucleotide sequence ID" value="NZ_JBGGTQ010000001.1"/>
</dbReference>
<accession>A0ABV4HWX6</accession>
<dbReference type="Pfam" id="PF13229">
    <property type="entry name" value="Beta_helix"/>
    <property type="match status" value="1"/>
</dbReference>